<evidence type="ECO:0000256" key="12">
    <source>
        <dbReference type="ARBA" id="ARBA00023257"/>
    </source>
</evidence>
<feature type="binding site" evidence="17">
    <location>
        <position position="1318"/>
    </location>
    <ligand>
        <name>L-glutamate</name>
        <dbReference type="ChEBI" id="CHEBI:29985"/>
    </ligand>
</feature>
<dbReference type="Gene3D" id="3.40.190.10">
    <property type="entry name" value="Periplasmic binding protein-like II"/>
    <property type="match status" value="5"/>
</dbReference>
<dbReference type="GO" id="GO:0008328">
    <property type="term" value="C:ionotropic glutamate receptor complex"/>
    <property type="evidence" value="ECO:0007669"/>
    <property type="project" value="UniProtKB-ARBA"/>
</dbReference>
<dbReference type="GO" id="GO:0045211">
    <property type="term" value="C:postsynaptic membrane"/>
    <property type="evidence" value="ECO:0007669"/>
    <property type="project" value="UniProtKB-SubCell"/>
</dbReference>
<keyword evidence="13" id="KW-1071">Ligand-gated ion channel</keyword>
<keyword evidence="6 20" id="KW-1133">Transmembrane helix</keyword>
<evidence type="ECO:0000259" key="22">
    <source>
        <dbReference type="SMART" id="SM00918"/>
    </source>
</evidence>
<dbReference type="InterPro" id="IPR028082">
    <property type="entry name" value="Peripla_BP_I"/>
</dbReference>
<dbReference type="Pfam" id="PF00060">
    <property type="entry name" value="Lig_chan"/>
    <property type="match status" value="2"/>
</dbReference>
<comment type="similarity">
    <text evidence="1">Belongs to the glutamate-gated ion channel (TC 1.A.10.1) family.</text>
</comment>
<dbReference type="SUPFAM" id="SSF53822">
    <property type="entry name" value="Periplasmic binding protein-like I"/>
    <property type="match status" value="2"/>
</dbReference>
<dbReference type="InterPro" id="IPR001828">
    <property type="entry name" value="ANF_lig-bd_rcpt"/>
</dbReference>
<evidence type="ECO:0000256" key="9">
    <source>
        <dbReference type="ARBA" id="ARBA00023136"/>
    </source>
</evidence>
<dbReference type="Proteomes" id="UP000669903">
    <property type="component" value="Unassembled WGS sequence"/>
</dbReference>
<keyword evidence="8" id="KW-0406">Ion transport</keyword>
<feature type="site" description="Interaction with the cone snail toxin Con-ikot-ikot" evidence="18">
    <location>
        <position position="1586"/>
    </location>
</feature>
<comment type="caution">
    <text evidence="23">The sequence shown here is derived from an EMBL/GenBank/DDBJ whole genome shotgun (WGS) entry which is preliminary data.</text>
</comment>
<keyword evidence="11" id="KW-0325">Glycoprotein</keyword>
<comment type="subcellular location">
    <subcellularLocation>
        <location evidence="15">Postsynaptic cell membrane</location>
        <topology evidence="15">Multi-pass membrane protein</topology>
    </subcellularLocation>
</comment>
<dbReference type="Gene3D" id="3.40.50.2300">
    <property type="match status" value="4"/>
</dbReference>
<dbReference type="PRINTS" id="PR00177">
    <property type="entry name" value="NMDARECEPTOR"/>
</dbReference>
<feature type="domain" description="Ionotropic glutamate receptor L-glutamate and glycine-binding" evidence="22">
    <location>
        <begin position="356"/>
        <end position="424"/>
    </location>
</feature>
<evidence type="ECO:0000256" key="5">
    <source>
        <dbReference type="ARBA" id="ARBA00022729"/>
    </source>
</evidence>
<dbReference type="SMART" id="SM00079">
    <property type="entry name" value="PBPe"/>
    <property type="match status" value="2"/>
</dbReference>
<keyword evidence="10" id="KW-0675">Receptor</keyword>
<keyword evidence="7" id="KW-0770">Synapse</keyword>
<dbReference type="InterPro" id="IPR015683">
    <property type="entry name" value="Ionotropic_Glu_rcpt"/>
</dbReference>
<dbReference type="InterPro" id="IPR019594">
    <property type="entry name" value="Glu/Gly-bd"/>
</dbReference>
<feature type="binding site" evidence="17">
    <location>
        <position position="1490"/>
    </location>
    <ligand>
        <name>L-glutamate</name>
        <dbReference type="ChEBI" id="CHEBI:29985"/>
    </ligand>
</feature>
<keyword evidence="3" id="KW-1003">Cell membrane</keyword>
<keyword evidence="5" id="KW-0732">Signal</keyword>
<evidence type="ECO:0000256" key="2">
    <source>
        <dbReference type="ARBA" id="ARBA00022448"/>
    </source>
</evidence>
<organism evidence="23 24">
    <name type="scientific">Acromyrmex charruanus</name>
    <dbReference type="NCBI Taxonomy" id="2715315"/>
    <lineage>
        <taxon>Eukaryota</taxon>
        <taxon>Metazoa</taxon>
        <taxon>Ecdysozoa</taxon>
        <taxon>Arthropoda</taxon>
        <taxon>Hexapoda</taxon>
        <taxon>Insecta</taxon>
        <taxon>Pterygota</taxon>
        <taxon>Neoptera</taxon>
        <taxon>Endopterygota</taxon>
        <taxon>Hymenoptera</taxon>
        <taxon>Apocrita</taxon>
        <taxon>Aculeata</taxon>
        <taxon>Formicoidea</taxon>
        <taxon>Formicidae</taxon>
        <taxon>Myrmicinae</taxon>
        <taxon>Acromyrmex</taxon>
    </lineage>
</organism>
<dbReference type="Pfam" id="PF10613">
    <property type="entry name" value="Lig_chan-Glu_bd"/>
    <property type="match status" value="2"/>
</dbReference>
<feature type="transmembrane region" description="Helical" evidence="20">
    <location>
        <begin position="1631"/>
        <end position="1652"/>
    </location>
</feature>
<evidence type="ECO:0000313" key="24">
    <source>
        <dbReference type="Proteomes" id="UP000669903"/>
    </source>
</evidence>
<evidence type="ECO:0000313" key="23">
    <source>
        <dbReference type="EMBL" id="KAG5329455.1"/>
    </source>
</evidence>
<dbReference type="EMBL" id="JAANIC010006140">
    <property type="protein sequence ID" value="KAG5329455.1"/>
    <property type="molecule type" value="Genomic_DNA"/>
</dbReference>
<proteinExistence type="inferred from homology"/>
<feature type="binding site" evidence="17">
    <location>
        <position position="1540"/>
    </location>
    <ligand>
        <name>L-glutamate</name>
        <dbReference type="ChEBI" id="CHEBI:29985"/>
    </ligand>
</feature>
<feature type="transmembrane region" description="Helical" evidence="20">
    <location>
        <begin position="480"/>
        <end position="499"/>
    </location>
</feature>
<dbReference type="FunFam" id="3.40.190.10:FF:000210">
    <property type="entry name" value="Glutamate receptor ionotropic, kainate 1"/>
    <property type="match status" value="1"/>
</dbReference>
<feature type="transmembrane region" description="Helical" evidence="20">
    <location>
        <begin position="557"/>
        <end position="578"/>
    </location>
</feature>
<feature type="site" description="Crucial to convey clamshell closure to channel opening" evidence="18">
    <location>
        <position position="1468"/>
    </location>
</feature>
<feature type="domain" description="Ionotropic glutamate receptor C-terminal" evidence="21">
    <location>
        <begin position="346"/>
        <end position="821"/>
    </location>
</feature>
<dbReference type="FunFam" id="3.40.190.10:FF:000178">
    <property type="entry name" value="Glutamate receptor subunit"/>
    <property type="match status" value="1"/>
</dbReference>
<evidence type="ECO:0000256" key="8">
    <source>
        <dbReference type="ARBA" id="ARBA00023065"/>
    </source>
</evidence>
<accession>A0A836FA47</accession>
<evidence type="ECO:0000256" key="19">
    <source>
        <dbReference type="PIRSR" id="PIRSR601508-3"/>
    </source>
</evidence>
<feature type="site" description="Interaction with the cone snail toxin Con-ikot-ikot" evidence="18">
    <location>
        <position position="1495"/>
    </location>
</feature>
<dbReference type="InterPro" id="IPR001320">
    <property type="entry name" value="Iontro_rcpt_C"/>
</dbReference>
<keyword evidence="9 20" id="KW-0472">Membrane</keyword>
<evidence type="ECO:0000256" key="3">
    <source>
        <dbReference type="ARBA" id="ARBA00022475"/>
    </source>
</evidence>
<evidence type="ECO:0000256" key="17">
    <source>
        <dbReference type="PIRSR" id="PIRSR601508-1"/>
    </source>
</evidence>
<feature type="binding site" evidence="17">
    <location>
        <position position="1323"/>
    </location>
    <ligand>
        <name>L-glutamate</name>
        <dbReference type="ChEBI" id="CHEBI:29985"/>
    </ligand>
</feature>
<keyword evidence="14" id="KW-0407">Ion channel</keyword>
<keyword evidence="2" id="KW-0813">Transport</keyword>
<feature type="disulfide bond" evidence="19">
    <location>
        <begin position="901"/>
        <end position="1144"/>
    </location>
</feature>
<dbReference type="InterPro" id="IPR001508">
    <property type="entry name" value="Iono_Glu_rcpt_met"/>
</dbReference>
<evidence type="ECO:0000256" key="18">
    <source>
        <dbReference type="PIRSR" id="PIRSR601508-2"/>
    </source>
</evidence>
<dbReference type="Pfam" id="PF01094">
    <property type="entry name" value="ANF_receptor"/>
    <property type="match status" value="2"/>
</dbReference>
<feature type="transmembrane region" description="Helical" evidence="20">
    <location>
        <begin position="1439"/>
        <end position="1461"/>
    </location>
</feature>
<gene>
    <name evidence="23" type="primary">Grik2_1</name>
    <name evidence="23" type="ORF">G6Z76_0011385</name>
</gene>
<keyword evidence="4 20" id="KW-0812">Transmembrane</keyword>
<feature type="domain" description="Ionotropic glutamate receptor C-terminal" evidence="21">
    <location>
        <begin position="1230"/>
        <end position="1603"/>
    </location>
</feature>
<dbReference type="FunFam" id="3.40.190.10:FF:000060">
    <property type="entry name" value="Glutamate receptor ionotropic, kainate 1"/>
    <property type="match status" value="2"/>
</dbReference>
<feature type="domain" description="Ionotropic glutamate receptor L-glutamate and glycine-binding" evidence="22">
    <location>
        <begin position="1240"/>
        <end position="1307"/>
    </location>
</feature>
<evidence type="ECO:0000256" key="7">
    <source>
        <dbReference type="ARBA" id="ARBA00023018"/>
    </source>
</evidence>
<feature type="transmembrane region" description="Helical" evidence="20">
    <location>
        <begin position="1363"/>
        <end position="1380"/>
    </location>
</feature>
<evidence type="ECO:0000256" key="16">
    <source>
        <dbReference type="ARBA" id="ARBA00072754"/>
    </source>
</evidence>
<dbReference type="GO" id="GO:0004970">
    <property type="term" value="F:glutamate-gated receptor activity"/>
    <property type="evidence" value="ECO:0007669"/>
    <property type="project" value="UniProtKB-ARBA"/>
</dbReference>
<dbReference type="SMART" id="SM00918">
    <property type="entry name" value="Lig_chan-Glu_bd"/>
    <property type="match status" value="2"/>
</dbReference>
<evidence type="ECO:0000256" key="14">
    <source>
        <dbReference type="ARBA" id="ARBA00023303"/>
    </source>
</evidence>
<evidence type="ECO:0000256" key="20">
    <source>
        <dbReference type="SAM" id="Phobius"/>
    </source>
</evidence>
<dbReference type="Gene3D" id="1.10.287.70">
    <property type="match status" value="1"/>
</dbReference>
<evidence type="ECO:0000256" key="4">
    <source>
        <dbReference type="ARBA" id="ARBA00022692"/>
    </source>
</evidence>
<sequence length="1741" mass="197453">MTAIADKYVMKSIIPTCELLEEGVAAIFGPSSRYTSGIVASIAARFDIPHIEYVWRESKGKKNQKKASSLMTVNIFPASEQVSQAIADVINSMNWRKFAAIYETDEGLSRLQKTLILKGDKNDPIIHTAWKLDEGPDYRLMLKQIHCLPVRNIIIDVKPENIMKVLHQAEEVSLLSDYSDFVITYLDSSILSIIEMLNGTFNITGLSIRENDDIEGIDSLDSAVLYDAVFLLHTALETLNARNIENKVDMSIDPIPLSCTNSIRKYQIGPNITSIMREISKKGKITGIMYIDEYGRRRDFNVKILNFRQSGMIQTGYWDTFNGIHVKQMKKVKDIYIYRRFIEEKIFKISVHKSRPYVMEVIDGSTRGVLIGQKRYEGYCIDLINLIANFLRFKGIVFQLVTDGHSSYDPQTKTWNGLIRSILDHEADLAVSDLTITSLRAAVVDFSLPFMTTGYSIVFSKPEKQTSSFFPVLIPFSKEVWLSMAVACLVVSIMLFLQARMAPEWNNSHHLYNTDSEEFKKNFNFKNSFYLIIASFMQQGSNILLKISSLRMLASIWWFFALIMYSLYTANLAAFLTVDKIGIPVQGIEDLARQTKIKYGILKGGATASFFQNSTYSTYKQMWNTMVNSKPSVFTTSYKEGINRVIHGKRRYAFIMESGSSEYYIERKCDLIKIGSVIESREYGIAMPRRAIFHKGEEDLQSVFLRAISDTKNENHELVFELVAVIKYIEGNTDSFMTAIAGIDRVIHGEGRYAFLMESGAIEYITERECNLIKIGSMFENRGYGIAMPRNSLYREVIDVAIQVLKEDGKLERLKKKWWQERGGGLCKKDEMENNESTNQLGMASLKGAIFHKGDENLNAIFTKAIFDTKYENLAPAFELDPIIKYIDANTDSFKTGVTACELLEEGVAAIFGPASRHTRSIVASIAARFDVPHIEYVWRENEELIEKNKIKKILSSKMTINVFPASEQVSQAIADVIASMEWRNFAAIYETDEGLSRLQKTLILKGNKENPIVHTVRQLNEGSDYRTMLKEIRSLSMCNIIIDVKPENIMKVLNQAKEVRLLADYCNFVLTYMDSSKLPILEMRNGTVNITGLSIRENDDIEGIDWLDSAVLYDAVFLLQKALETLNARNDNEEYIDPVPLFCTNNTTKYQVGPNIISIMRELSKMGKITGVMNIDEYGRRQNFNVKILNFRPSGIVQMGSWEPLTGINVIRTEKEQDSYLYKSMGEKIFKISVMESEPYIMKVTNGTHGDIINQIHYEGYCIDLIHAISDFLQFKGIVFEIVTNKQGKYDPVTKTWDGLIRRIVDHEADLAICDLTITHERKSAVDFSHPFMNLGISIVFSKPEEKTPDFFSFLLPLSTEVWFYMATAFLGVSIIIFLQARMAPDEWDNPHPCNAEPEELENNFNIKNSFWLTIGSLMQQGSDILPKAPSLRMLASMWWFFTLIMISSYTANLAAFLTVDKMDAPIKGVEDLAKQTKIQYGAQKGGSTSTFFKNSNYSTYKRMWTAMTDARPSVFTSSNRDGIERVVKAKGQYAYFMESSSIDYQLERNCEIIKVGGLIDNKGYGIAMPRNSPYRIPINRAILKLGERGVLSEIKKKWWQERGGGLCKKDEAEKSENTSELGLANVGGVFFVLMCGLCGSFFIAICEFLWNIRKVAVTEKITPWQALVAELKFAVNIFEVTKPVKISKSSNNSASSMGGLGRAASTARSIVGSFLRLDIVDKIDKDLSTSNRTNDRKIN</sequence>
<evidence type="ECO:0000256" key="15">
    <source>
        <dbReference type="ARBA" id="ARBA00034104"/>
    </source>
</evidence>
<feature type="disulfide bond" evidence="19">
    <location>
        <begin position="1552"/>
        <end position="1609"/>
    </location>
</feature>
<evidence type="ECO:0000259" key="21">
    <source>
        <dbReference type="SMART" id="SM00079"/>
    </source>
</evidence>
<evidence type="ECO:0000256" key="13">
    <source>
        <dbReference type="ARBA" id="ARBA00023286"/>
    </source>
</evidence>
<keyword evidence="24" id="KW-1185">Reference proteome</keyword>
<evidence type="ECO:0000256" key="11">
    <source>
        <dbReference type="ARBA" id="ARBA00023180"/>
    </source>
</evidence>
<feature type="non-terminal residue" evidence="23">
    <location>
        <position position="1"/>
    </location>
</feature>
<protein>
    <recommendedName>
        <fullName evidence="16">Glutamate receptor 1</fullName>
    </recommendedName>
</protein>
<evidence type="ECO:0000256" key="10">
    <source>
        <dbReference type="ARBA" id="ARBA00023170"/>
    </source>
</evidence>
<dbReference type="FunFam" id="1.10.287.70:FF:000064">
    <property type="entry name" value="Glutamate receptor ionotropic, kainate"/>
    <property type="match status" value="1"/>
</dbReference>
<keyword evidence="12" id="KW-0628">Postsynaptic cell membrane</keyword>
<evidence type="ECO:0000256" key="1">
    <source>
        <dbReference type="ARBA" id="ARBA00008685"/>
    </source>
</evidence>
<evidence type="ECO:0000256" key="6">
    <source>
        <dbReference type="ARBA" id="ARBA00022989"/>
    </source>
</evidence>
<keyword evidence="19" id="KW-1015">Disulfide bond</keyword>
<feature type="binding site" evidence="17">
    <location>
        <position position="1489"/>
    </location>
    <ligand>
        <name>L-glutamate</name>
        <dbReference type="ChEBI" id="CHEBI:29985"/>
    </ligand>
</feature>
<dbReference type="FunFam" id="1.10.287.70:FF:000105">
    <property type="entry name" value="Eye-enriched kainate receptor, isoform A"/>
    <property type="match status" value="1"/>
</dbReference>
<dbReference type="SUPFAM" id="SSF53850">
    <property type="entry name" value="Periplasmic binding protein-like II"/>
    <property type="match status" value="3"/>
</dbReference>
<reference evidence="23" key="1">
    <citation type="submission" date="2020-03" db="EMBL/GenBank/DDBJ databases">
        <title>Relaxed selection underlies rapid genomic changes in the transitions from sociality to social parasitism in ants.</title>
        <authorList>
            <person name="Bi X."/>
        </authorList>
    </citation>
    <scope>NUCLEOTIDE SEQUENCE</scope>
    <source>
        <strain evidence="23">BGI-DK2014a</strain>
        <tissue evidence="23">Whole body</tissue>
    </source>
</reference>
<feature type="non-terminal residue" evidence="23">
    <location>
        <position position="1741"/>
    </location>
</feature>
<dbReference type="PANTHER" id="PTHR18966">
    <property type="entry name" value="IONOTROPIC GLUTAMATE RECEPTOR"/>
    <property type="match status" value="1"/>
</dbReference>
<name>A0A836FA47_9HYME</name>